<name>A0A4U0NRK2_9ACTN</name>
<dbReference type="Gene3D" id="2.60.120.620">
    <property type="entry name" value="q2cbj1_9rhob like domain"/>
    <property type="match status" value="1"/>
</dbReference>
<dbReference type="RefSeq" id="WP_136738838.1">
    <property type="nucleotide sequence ID" value="NZ_SUMB01000002.1"/>
</dbReference>
<comment type="caution">
    <text evidence="1">The sequence shown here is derived from an EMBL/GenBank/DDBJ whole genome shotgun (WGS) entry which is preliminary data.</text>
</comment>
<dbReference type="GO" id="GO:0051213">
    <property type="term" value="F:dioxygenase activity"/>
    <property type="evidence" value="ECO:0007669"/>
    <property type="project" value="InterPro"/>
</dbReference>
<sequence length="242" mass="26959">MNDTATLTAEARATVEALATTGACVLPSAELSRILDATPEDWTRFGRNWDDLLRDQYMADGGTYRYRRYGQYDLDPQQGSLTLLPHEPYRQESRVNPLNGGVDRVFEPLTDQFTNDPLLANILVNLGRIFRAVDGTDRWNIKLHPYRIVAGREMGQPAPEGRHQDGVTFITTLLIHRVNVAGGESSAFTVEGDELVRGTLSSPGDLYLGDDRTTFHDVTPIHPVNAQEPAHRDVLVIAYTAR</sequence>
<gene>
    <name evidence="1" type="ORF">FCH28_07200</name>
</gene>
<protein>
    <recommendedName>
        <fullName evidence="3">2OG-Fe dioxygenase family protein</fullName>
    </recommendedName>
</protein>
<keyword evidence="2" id="KW-1185">Reference proteome</keyword>
<accession>A0A4U0NRK2</accession>
<evidence type="ECO:0000313" key="2">
    <source>
        <dbReference type="Proteomes" id="UP000308697"/>
    </source>
</evidence>
<dbReference type="EMBL" id="SUMB01000002">
    <property type="protein sequence ID" value="TJZ57219.1"/>
    <property type="molecule type" value="Genomic_DNA"/>
</dbReference>
<dbReference type="OrthoDB" id="6681382at2"/>
<proteinExistence type="predicted"/>
<reference evidence="1 2" key="1">
    <citation type="submission" date="2019-04" db="EMBL/GenBank/DDBJ databases">
        <title>Streptomyces piniterrae sp. nov., a heliquinomycin-producing actinomycete isolated from rhizosphere soil of Pinus yunnanensis.</title>
        <authorList>
            <person name="Zhuang X."/>
            <person name="Zhao J."/>
        </authorList>
    </citation>
    <scope>NUCLEOTIDE SEQUENCE [LARGE SCALE GENOMIC DNA]</scope>
    <source>
        <strain evidence="2">jys28</strain>
    </source>
</reference>
<dbReference type="InterPro" id="IPR018724">
    <property type="entry name" value="2OG-Fe_dioxygenase"/>
</dbReference>
<evidence type="ECO:0000313" key="1">
    <source>
        <dbReference type="EMBL" id="TJZ57219.1"/>
    </source>
</evidence>
<dbReference type="AlphaFoldDB" id="A0A4U0NRK2"/>
<dbReference type="Proteomes" id="UP000308697">
    <property type="component" value="Unassembled WGS sequence"/>
</dbReference>
<evidence type="ECO:0008006" key="3">
    <source>
        <dbReference type="Google" id="ProtNLM"/>
    </source>
</evidence>
<organism evidence="1 2">
    <name type="scientific">Streptomyces piniterrae</name>
    <dbReference type="NCBI Taxonomy" id="2571125"/>
    <lineage>
        <taxon>Bacteria</taxon>
        <taxon>Bacillati</taxon>
        <taxon>Actinomycetota</taxon>
        <taxon>Actinomycetes</taxon>
        <taxon>Kitasatosporales</taxon>
        <taxon>Streptomycetaceae</taxon>
        <taxon>Streptomyces</taxon>
    </lineage>
</organism>
<dbReference type="Pfam" id="PF10014">
    <property type="entry name" value="2OG-Fe_Oxy_2"/>
    <property type="match status" value="1"/>
</dbReference>